<keyword evidence="2" id="KW-1185">Reference proteome</keyword>
<proteinExistence type="predicted"/>
<organism evidence="1 2">
    <name type="scientific">Candidatus Competibacter denitrificans Run_A_D11</name>
    <dbReference type="NCBI Taxonomy" id="1400863"/>
    <lineage>
        <taxon>Bacteria</taxon>
        <taxon>Pseudomonadati</taxon>
        <taxon>Pseudomonadota</taxon>
        <taxon>Gammaproteobacteria</taxon>
        <taxon>Candidatus Competibacteraceae</taxon>
        <taxon>Candidatus Competibacter</taxon>
    </lineage>
</organism>
<dbReference type="AlphaFoldDB" id="W6M829"/>
<sequence length="76" mass="8726">MTEPNFDLMFNILKQIQGELATIKSDVMEMKVQQSLMGQQFGALTTAFYTSQSRLDKIDARLDRIERRLELTDAPS</sequence>
<reference evidence="1" key="1">
    <citation type="submission" date="2013-07" db="EMBL/GenBank/DDBJ databases">
        <authorList>
            <person name="McIlroy S."/>
        </authorList>
    </citation>
    <scope>NUCLEOTIDE SEQUENCE [LARGE SCALE GENOMIC DNA]</scope>
    <source>
        <strain evidence="1">Run_A_D11</strain>
    </source>
</reference>
<evidence type="ECO:0000313" key="1">
    <source>
        <dbReference type="EMBL" id="CDI04101.1"/>
    </source>
</evidence>
<comment type="caution">
    <text evidence="1">The sequence shown here is derived from an EMBL/GenBank/DDBJ whole genome shotgun (WGS) entry which is preliminary data.</text>
</comment>
<reference evidence="1" key="2">
    <citation type="submission" date="2014-03" db="EMBL/GenBank/DDBJ databases">
        <title>Candidatus Competibacter-lineage genomes retrieved from metagenomes reveal functional metabolic diversity.</title>
        <authorList>
            <person name="McIlroy S.J."/>
            <person name="Albertsen M."/>
            <person name="Andresen E.K."/>
            <person name="Saunders A.M."/>
            <person name="Kristiansen R."/>
            <person name="Stokholm-Bjerregaard M."/>
            <person name="Nielsen K.L."/>
            <person name="Nielsen P.H."/>
        </authorList>
    </citation>
    <scope>NUCLEOTIDE SEQUENCE</scope>
    <source>
        <strain evidence="1">Run_A_D11</strain>
    </source>
</reference>
<evidence type="ECO:0000313" key="2">
    <source>
        <dbReference type="Proteomes" id="UP000035760"/>
    </source>
</evidence>
<gene>
    <name evidence="1" type="ORF">BN873_890007</name>
</gene>
<dbReference type="OrthoDB" id="5773019at2"/>
<accession>W6M829</accession>
<dbReference type="RefSeq" id="WP_048675828.1">
    <property type="nucleotide sequence ID" value="NZ_CBTJ020000101.1"/>
</dbReference>
<name>W6M829_9GAMM</name>
<dbReference type="Proteomes" id="UP000035760">
    <property type="component" value="Unassembled WGS sequence"/>
</dbReference>
<dbReference type="EMBL" id="CBTJ020000101">
    <property type="protein sequence ID" value="CDI04101.1"/>
    <property type="molecule type" value="Genomic_DNA"/>
</dbReference>
<protein>
    <submittedName>
        <fullName evidence="1">Uncharacterized protein</fullName>
    </submittedName>
</protein>